<dbReference type="EMBL" id="JARJCW010000059">
    <property type="protein sequence ID" value="KAJ7201368.1"/>
    <property type="molecule type" value="Genomic_DNA"/>
</dbReference>
<dbReference type="Proteomes" id="UP001219525">
    <property type="component" value="Unassembled WGS sequence"/>
</dbReference>
<keyword evidence="3" id="KW-1185">Reference proteome</keyword>
<reference evidence="2" key="1">
    <citation type="submission" date="2023-03" db="EMBL/GenBank/DDBJ databases">
        <title>Massive genome expansion in bonnet fungi (Mycena s.s.) driven by repeated elements and novel gene families across ecological guilds.</title>
        <authorList>
            <consortium name="Lawrence Berkeley National Laboratory"/>
            <person name="Harder C.B."/>
            <person name="Miyauchi S."/>
            <person name="Viragh M."/>
            <person name="Kuo A."/>
            <person name="Thoen E."/>
            <person name="Andreopoulos B."/>
            <person name="Lu D."/>
            <person name="Skrede I."/>
            <person name="Drula E."/>
            <person name="Henrissat B."/>
            <person name="Morin E."/>
            <person name="Kohler A."/>
            <person name="Barry K."/>
            <person name="LaButti K."/>
            <person name="Morin E."/>
            <person name="Salamov A."/>
            <person name="Lipzen A."/>
            <person name="Mereny Z."/>
            <person name="Hegedus B."/>
            <person name="Baldrian P."/>
            <person name="Stursova M."/>
            <person name="Weitz H."/>
            <person name="Taylor A."/>
            <person name="Grigoriev I.V."/>
            <person name="Nagy L.G."/>
            <person name="Martin F."/>
            <person name="Kauserud H."/>
        </authorList>
    </citation>
    <scope>NUCLEOTIDE SEQUENCE</scope>
    <source>
        <strain evidence="2">9144</strain>
    </source>
</reference>
<protein>
    <submittedName>
        <fullName evidence="2">Uncharacterized protein</fullName>
    </submittedName>
</protein>
<organism evidence="2 3">
    <name type="scientific">Mycena pura</name>
    <dbReference type="NCBI Taxonomy" id="153505"/>
    <lineage>
        <taxon>Eukaryota</taxon>
        <taxon>Fungi</taxon>
        <taxon>Dikarya</taxon>
        <taxon>Basidiomycota</taxon>
        <taxon>Agaricomycotina</taxon>
        <taxon>Agaricomycetes</taxon>
        <taxon>Agaricomycetidae</taxon>
        <taxon>Agaricales</taxon>
        <taxon>Marasmiineae</taxon>
        <taxon>Mycenaceae</taxon>
        <taxon>Mycena</taxon>
    </lineage>
</organism>
<gene>
    <name evidence="2" type="ORF">GGX14DRAFT_465218</name>
</gene>
<feature type="chain" id="PRO_5042009908" evidence="1">
    <location>
        <begin position="24"/>
        <end position="90"/>
    </location>
</feature>
<accession>A0AAD6VAA0</accession>
<feature type="signal peptide" evidence="1">
    <location>
        <begin position="1"/>
        <end position="23"/>
    </location>
</feature>
<name>A0AAD6VAA0_9AGAR</name>
<evidence type="ECO:0000313" key="3">
    <source>
        <dbReference type="Proteomes" id="UP001219525"/>
    </source>
</evidence>
<evidence type="ECO:0000313" key="2">
    <source>
        <dbReference type="EMBL" id="KAJ7201368.1"/>
    </source>
</evidence>
<comment type="caution">
    <text evidence="2">The sequence shown here is derived from an EMBL/GenBank/DDBJ whole genome shotgun (WGS) entry which is preliminary data.</text>
</comment>
<dbReference type="AlphaFoldDB" id="A0AAD6VAA0"/>
<keyword evidence="1" id="KW-0732">Signal</keyword>
<sequence>MAFKLNIIYLLAFSTLVTTGALGQTCGTIRVGCGTPDDPLCCAGLFCSGSLDGIGTCQPCSGVRAACGTGESPCCAGLSCVGSFGIGTCQ</sequence>
<evidence type="ECO:0000256" key="1">
    <source>
        <dbReference type="SAM" id="SignalP"/>
    </source>
</evidence>
<proteinExistence type="predicted"/>